<keyword evidence="5" id="KW-1185">Reference proteome</keyword>
<dbReference type="InterPro" id="IPR001841">
    <property type="entry name" value="Znf_RING"/>
</dbReference>
<keyword evidence="1 3" id="KW-0863">Zinc-finger</keyword>
<dbReference type="InterPro" id="IPR013083">
    <property type="entry name" value="Znf_RING/FYVE/PHD"/>
</dbReference>
<dbReference type="WBParaSite" id="Pan_g10325.t1">
    <property type="protein sequence ID" value="Pan_g10325.t1"/>
    <property type="gene ID" value="Pan_g10325"/>
</dbReference>
<name>A0A7E4ULV2_PANRE</name>
<evidence type="ECO:0000313" key="5">
    <source>
        <dbReference type="Proteomes" id="UP000492821"/>
    </source>
</evidence>
<dbReference type="Proteomes" id="UP000492821">
    <property type="component" value="Unassembled WGS sequence"/>
</dbReference>
<organism evidence="5 6">
    <name type="scientific">Panagrellus redivivus</name>
    <name type="common">Microworm</name>
    <dbReference type="NCBI Taxonomy" id="6233"/>
    <lineage>
        <taxon>Eukaryota</taxon>
        <taxon>Metazoa</taxon>
        <taxon>Ecdysozoa</taxon>
        <taxon>Nematoda</taxon>
        <taxon>Chromadorea</taxon>
        <taxon>Rhabditida</taxon>
        <taxon>Tylenchina</taxon>
        <taxon>Panagrolaimomorpha</taxon>
        <taxon>Panagrolaimoidea</taxon>
        <taxon>Panagrolaimidae</taxon>
        <taxon>Panagrellus</taxon>
    </lineage>
</organism>
<dbReference type="GO" id="GO:0008270">
    <property type="term" value="F:zinc ion binding"/>
    <property type="evidence" value="ECO:0007669"/>
    <property type="project" value="UniProtKB-KW"/>
</dbReference>
<keyword evidence="2" id="KW-0862">Zinc</keyword>
<evidence type="ECO:0000256" key="1">
    <source>
        <dbReference type="ARBA" id="ARBA00022771"/>
    </source>
</evidence>
<evidence type="ECO:0000256" key="2">
    <source>
        <dbReference type="ARBA" id="ARBA00022833"/>
    </source>
</evidence>
<protein>
    <submittedName>
        <fullName evidence="6">RING-type domain-containing protein</fullName>
    </submittedName>
</protein>
<sequence length="103" mass="11693">MTKKAASELPTPVRKSARLQMKKSCFASPPGYFVNALTVYSQPICTFCRSSRPTRPRGCKHCRQAVGCTSCVDEWFSNFELKCPLCRGDWNNWSDTPRVVIQK</sequence>
<evidence type="ECO:0000313" key="6">
    <source>
        <dbReference type="WBParaSite" id="Pan_g10325.t1"/>
    </source>
</evidence>
<dbReference type="AlphaFoldDB" id="A0A7E4ULV2"/>
<proteinExistence type="predicted"/>
<accession>A0A7E4ULV2</accession>
<dbReference type="SUPFAM" id="SSF57850">
    <property type="entry name" value="RING/U-box"/>
    <property type="match status" value="1"/>
</dbReference>
<reference evidence="6" key="2">
    <citation type="submission" date="2020-10" db="UniProtKB">
        <authorList>
            <consortium name="WormBaseParasite"/>
        </authorList>
    </citation>
    <scope>IDENTIFICATION</scope>
</reference>
<feature type="domain" description="RING-type" evidence="4">
    <location>
        <begin position="45"/>
        <end position="87"/>
    </location>
</feature>
<reference evidence="5" key="1">
    <citation type="journal article" date="2013" name="Genetics">
        <title>The draft genome and transcriptome of Panagrellus redivivus are shaped by the harsh demands of a free-living lifestyle.</title>
        <authorList>
            <person name="Srinivasan J."/>
            <person name="Dillman A.R."/>
            <person name="Macchietto M.G."/>
            <person name="Heikkinen L."/>
            <person name="Lakso M."/>
            <person name="Fracchia K.M."/>
            <person name="Antoshechkin I."/>
            <person name="Mortazavi A."/>
            <person name="Wong G."/>
            <person name="Sternberg P.W."/>
        </authorList>
    </citation>
    <scope>NUCLEOTIDE SEQUENCE [LARGE SCALE GENOMIC DNA]</scope>
    <source>
        <strain evidence="5">MT8872</strain>
    </source>
</reference>
<keyword evidence="1 3" id="KW-0479">Metal-binding</keyword>
<dbReference type="PROSITE" id="PS50089">
    <property type="entry name" value="ZF_RING_2"/>
    <property type="match status" value="1"/>
</dbReference>
<evidence type="ECO:0000256" key="3">
    <source>
        <dbReference type="PROSITE-ProRule" id="PRU00175"/>
    </source>
</evidence>
<evidence type="ECO:0000259" key="4">
    <source>
        <dbReference type="PROSITE" id="PS50089"/>
    </source>
</evidence>
<dbReference type="Gene3D" id="3.30.40.10">
    <property type="entry name" value="Zinc/RING finger domain, C3HC4 (zinc finger)"/>
    <property type="match status" value="1"/>
</dbReference>